<dbReference type="InterPro" id="IPR026728">
    <property type="entry name" value="BLTP3A/B"/>
</dbReference>
<organism evidence="2 3">
    <name type="scientific">Chionoecetes opilio</name>
    <name type="common">Atlantic snow crab</name>
    <name type="synonym">Cancer opilio</name>
    <dbReference type="NCBI Taxonomy" id="41210"/>
    <lineage>
        <taxon>Eukaryota</taxon>
        <taxon>Metazoa</taxon>
        <taxon>Ecdysozoa</taxon>
        <taxon>Arthropoda</taxon>
        <taxon>Crustacea</taxon>
        <taxon>Multicrustacea</taxon>
        <taxon>Malacostraca</taxon>
        <taxon>Eumalacostraca</taxon>
        <taxon>Eucarida</taxon>
        <taxon>Decapoda</taxon>
        <taxon>Pleocyemata</taxon>
        <taxon>Brachyura</taxon>
        <taxon>Eubrachyura</taxon>
        <taxon>Majoidea</taxon>
        <taxon>Majidae</taxon>
        <taxon>Chionoecetes</taxon>
    </lineage>
</organism>
<evidence type="ECO:0000313" key="3">
    <source>
        <dbReference type="Proteomes" id="UP000770661"/>
    </source>
</evidence>
<dbReference type="OrthoDB" id="43807at2759"/>
<gene>
    <name evidence="2" type="ORF">GWK47_003088</name>
</gene>
<proteinExistence type="predicted"/>
<dbReference type="Pfam" id="PF24917">
    <property type="entry name" value="BLTP3A_B"/>
    <property type="match status" value="1"/>
</dbReference>
<evidence type="ECO:0000313" key="2">
    <source>
        <dbReference type="EMBL" id="KAG0696864.1"/>
    </source>
</evidence>
<feature type="region of interest" description="Disordered" evidence="1">
    <location>
        <begin position="77"/>
        <end position="101"/>
    </location>
</feature>
<evidence type="ECO:0000256" key="1">
    <source>
        <dbReference type="SAM" id="MobiDB-lite"/>
    </source>
</evidence>
<dbReference type="AlphaFoldDB" id="A0A8J8WDF2"/>
<protein>
    <submittedName>
        <fullName evidence="2">Uncharacterized protein</fullName>
    </submittedName>
</protein>
<name>A0A8J8WDF2_CHIOP</name>
<dbReference type="EMBL" id="JACEEZ010025850">
    <property type="protein sequence ID" value="KAG0696864.1"/>
    <property type="molecule type" value="Genomic_DNA"/>
</dbReference>
<keyword evidence="3" id="KW-1185">Reference proteome</keyword>
<sequence length="144" mass="15320">MLTLDGLVPAGRSGHPDLSGGAALQVTLAQLEMDFYPYHLAAGDRGHWVKYSVDCGPAVWAHAALAQFRTLLTDTLNSSRSSHTPLARAPPHTRHDTPPHQRGGCAFTESLAPICKLWGDDICVQMCAAAASGGERLVGARPPR</sequence>
<reference evidence="2" key="1">
    <citation type="submission" date="2020-07" db="EMBL/GenBank/DDBJ databases">
        <title>The High-quality genome of the commercially important snow crab, Chionoecetes opilio.</title>
        <authorList>
            <person name="Jeong J.-H."/>
            <person name="Ryu S."/>
        </authorList>
    </citation>
    <scope>NUCLEOTIDE SEQUENCE</scope>
    <source>
        <strain evidence="2">MADBK_172401_WGS</strain>
        <tissue evidence="2">Digestive gland</tissue>
    </source>
</reference>
<accession>A0A8J8WDF2</accession>
<comment type="caution">
    <text evidence="2">The sequence shown here is derived from an EMBL/GenBank/DDBJ whole genome shotgun (WGS) entry which is preliminary data.</text>
</comment>
<dbReference type="Proteomes" id="UP000770661">
    <property type="component" value="Unassembled WGS sequence"/>
</dbReference>